<reference evidence="1 2" key="1">
    <citation type="submission" date="2012-12" db="EMBL/GenBank/DDBJ databases">
        <title>Genome assembly of Marinobacter sp. AK21.</title>
        <authorList>
            <person name="Khatri I."/>
            <person name="Kumar R."/>
            <person name="Vaidya B."/>
            <person name="Subramanian S."/>
            <person name="Pinnaka A."/>
        </authorList>
    </citation>
    <scope>NUCLEOTIDE SEQUENCE [LARGE SCALE GENOMIC DNA]</scope>
    <source>
        <strain evidence="1 2">AK21</strain>
    </source>
</reference>
<dbReference type="Proteomes" id="UP000035057">
    <property type="component" value="Unassembled WGS sequence"/>
</dbReference>
<protein>
    <submittedName>
        <fullName evidence="1">Uncharacterized protein</fullName>
    </submittedName>
</protein>
<dbReference type="AlphaFoldDB" id="A0A072NEV6"/>
<organism evidence="1 2">
    <name type="scientific">Marinobacter nitratireducens</name>
    <dbReference type="NCBI Taxonomy" id="1137280"/>
    <lineage>
        <taxon>Bacteria</taxon>
        <taxon>Pseudomonadati</taxon>
        <taxon>Pseudomonadota</taxon>
        <taxon>Gammaproteobacteria</taxon>
        <taxon>Pseudomonadales</taxon>
        <taxon>Marinobacteraceae</taxon>
        <taxon>Marinobacter</taxon>
    </lineage>
</organism>
<evidence type="ECO:0000313" key="2">
    <source>
        <dbReference type="Proteomes" id="UP000035057"/>
    </source>
</evidence>
<dbReference type="STRING" id="1137280.D777_01944"/>
<keyword evidence="2" id="KW-1185">Reference proteome</keyword>
<comment type="caution">
    <text evidence="1">The sequence shown here is derived from an EMBL/GenBank/DDBJ whole genome shotgun (WGS) entry which is preliminary data.</text>
</comment>
<dbReference type="EMBL" id="ANIE01000005">
    <property type="protein sequence ID" value="KEF31595.1"/>
    <property type="molecule type" value="Genomic_DNA"/>
</dbReference>
<dbReference type="PATRIC" id="fig|1137280.3.peg.1760"/>
<sequence length="72" mass="7656">MRMARSADVWKSNAVCSVIWPGALFAGECAVKFAGSISFSALHAAVTECSVKLTIAINTFCHLRIELGGRLA</sequence>
<accession>A0A072NEV6</accession>
<evidence type="ECO:0000313" key="1">
    <source>
        <dbReference type="EMBL" id="KEF31595.1"/>
    </source>
</evidence>
<gene>
    <name evidence="1" type="ORF">D777_01944</name>
</gene>
<proteinExistence type="predicted"/>
<name>A0A072NEV6_9GAMM</name>